<evidence type="ECO:0000256" key="5">
    <source>
        <dbReference type="ARBA" id="ARBA00022842"/>
    </source>
</evidence>
<keyword evidence="8" id="KW-0464">Manganese</keyword>
<keyword evidence="1 8" id="KW-0540">Nuclease</keyword>
<evidence type="ECO:0000256" key="8">
    <source>
        <dbReference type="HAMAP-Rule" id="MF_01470"/>
    </source>
</evidence>
<dbReference type="NCBIfam" id="TIGR03638">
    <property type="entry name" value="cas1_ECOLI"/>
    <property type="match status" value="1"/>
</dbReference>
<dbReference type="InterPro" id="IPR050646">
    <property type="entry name" value="Cas1"/>
</dbReference>
<dbReference type="NCBIfam" id="TIGR00287">
    <property type="entry name" value="cas1"/>
    <property type="match status" value="1"/>
</dbReference>
<keyword evidence="3 8" id="KW-0255">Endonuclease</keyword>
<dbReference type="InterPro" id="IPR002729">
    <property type="entry name" value="CRISPR-assoc_Cas1"/>
</dbReference>
<comment type="cofactor">
    <cofactor evidence="8">
        <name>Mg(2+)</name>
        <dbReference type="ChEBI" id="CHEBI:18420"/>
    </cofactor>
    <cofactor evidence="8">
        <name>Mn(2+)</name>
        <dbReference type="ChEBI" id="CHEBI:29035"/>
    </cofactor>
</comment>
<protein>
    <recommendedName>
        <fullName evidence="8">CRISPR-associated endonuclease Cas1</fullName>
        <ecNumber evidence="8">3.1.-.-</ecNumber>
    </recommendedName>
</protein>
<proteinExistence type="inferred from homology"/>
<dbReference type="HAMAP" id="MF_01470">
    <property type="entry name" value="Cas1"/>
    <property type="match status" value="1"/>
</dbReference>
<feature type="binding site" evidence="8">
    <location>
        <position position="148"/>
    </location>
    <ligand>
        <name>Mn(2+)</name>
        <dbReference type="ChEBI" id="CHEBI:29035"/>
    </ligand>
</feature>
<feature type="binding site" evidence="8">
    <location>
        <position position="228"/>
    </location>
    <ligand>
        <name>Mn(2+)</name>
        <dbReference type="ChEBI" id="CHEBI:29035"/>
    </ligand>
</feature>
<evidence type="ECO:0000256" key="1">
    <source>
        <dbReference type="ARBA" id="ARBA00022722"/>
    </source>
</evidence>
<dbReference type="EC" id="3.1.-.-" evidence="8"/>
<organism evidence="9 10">
    <name type="scientific">Falsiroseomonas selenitidurans</name>
    <dbReference type="NCBI Taxonomy" id="2716335"/>
    <lineage>
        <taxon>Bacteria</taxon>
        <taxon>Pseudomonadati</taxon>
        <taxon>Pseudomonadota</taxon>
        <taxon>Alphaproteobacteria</taxon>
        <taxon>Acetobacterales</taxon>
        <taxon>Roseomonadaceae</taxon>
        <taxon>Falsiroseomonas</taxon>
    </lineage>
</organism>
<dbReference type="InterPro" id="IPR042206">
    <property type="entry name" value="CRISPR-assoc_Cas1_C"/>
</dbReference>
<dbReference type="Proteomes" id="UP000787635">
    <property type="component" value="Unassembled WGS sequence"/>
</dbReference>
<keyword evidence="4 8" id="KW-0378">Hydrolase</keyword>
<comment type="caution">
    <text evidence="9">The sequence shown here is derived from an EMBL/GenBank/DDBJ whole genome shotgun (WGS) entry which is preliminary data.</text>
</comment>
<comment type="similarity">
    <text evidence="8">Belongs to the CRISPR-associated endonuclease Cas1 family.</text>
</comment>
<evidence type="ECO:0000256" key="4">
    <source>
        <dbReference type="ARBA" id="ARBA00022801"/>
    </source>
</evidence>
<comment type="subunit">
    <text evidence="8">Homodimer, forms a heterotetramer with a Cas2 homodimer.</text>
</comment>
<dbReference type="InterPro" id="IPR042211">
    <property type="entry name" value="CRISPR-assoc_Cas1_N"/>
</dbReference>
<feature type="binding site" evidence="8">
    <location>
        <position position="215"/>
    </location>
    <ligand>
        <name>Mn(2+)</name>
        <dbReference type="ChEBI" id="CHEBI:29035"/>
    </ligand>
</feature>
<evidence type="ECO:0000256" key="7">
    <source>
        <dbReference type="ARBA" id="ARBA00023125"/>
    </source>
</evidence>
<evidence type="ECO:0000256" key="6">
    <source>
        <dbReference type="ARBA" id="ARBA00023118"/>
    </source>
</evidence>
<dbReference type="InterPro" id="IPR019851">
    <property type="entry name" value="CRISPR-assoc_Cas1_ECOLI"/>
</dbReference>
<accession>A0ABX1E0P3</accession>
<dbReference type="GO" id="GO:0004519">
    <property type="term" value="F:endonuclease activity"/>
    <property type="evidence" value="ECO:0007669"/>
    <property type="project" value="UniProtKB-KW"/>
</dbReference>
<evidence type="ECO:0000256" key="2">
    <source>
        <dbReference type="ARBA" id="ARBA00022723"/>
    </source>
</evidence>
<keyword evidence="6 8" id="KW-0051">Antiviral defense</keyword>
<reference evidence="9 10" key="1">
    <citation type="submission" date="2020-03" db="EMBL/GenBank/DDBJ databases">
        <title>Roseomonas selenitidurans sp. nov. isolated from urban soil.</title>
        <authorList>
            <person name="Liu H."/>
        </authorList>
    </citation>
    <scope>NUCLEOTIDE SEQUENCE [LARGE SCALE GENOMIC DNA]</scope>
    <source>
        <strain evidence="9 10">BU-1</strain>
    </source>
</reference>
<comment type="function">
    <text evidence="8">CRISPR (clustered regularly interspaced short palindromic repeat), is an adaptive immune system that provides protection against mobile genetic elements (viruses, transposable elements and conjugative plasmids). CRISPR clusters contain spacers, sequences complementary to antecedent mobile elements, and target invading nucleic acids. CRISPR clusters are transcribed and processed into CRISPR RNA (crRNA). Acts as a dsDNA endonuclease. Involved in the integration of spacer DNA into the CRISPR cassette.</text>
</comment>
<keyword evidence="10" id="KW-1185">Reference proteome</keyword>
<keyword evidence="7 8" id="KW-0238">DNA-binding</keyword>
<evidence type="ECO:0000256" key="3">
    <source>
        <dbReference type="ARBA" id="ARBA00022759"/>
    </source>
</evidence>
<dbReference type="Gene3D" id="1.20.120.920">
    <property type="entry name" value="CRISPR-associated endonuclease Cas1, C-terminal domain"/>
    <property type="match status" value="1"/>
</dbReference>
<name>A0ABX1E0P3_9PROT</name>
<gene>
    <name evidence="9" type="primary">cas1e</name>
    <name evidence="8" type="synonym">cas1</name>
    <name evidence="9" type="ORF">HEQ75_05085</name>
</gene>
<dbReference type="PANTHER" id="PTHR34353:SF3">
    <property type="entry name" value="CRISPR-ASSOCIATED ENDONUCLEASE CAS1"/>
    <property type="match status" value="1"/>
</dbReference>
<keyword evidence="5 8" id="KW-0460">Magnesium</keyword>
<dbReference type="Gene3D" id="3.100.10.20">
    <property type="entry name" value="CRISPR-associated endonuclease Cas1, N-terminal domain"/>
    <property type="match status" value="1"/>
</dbReference>
<evidence type="ECO:0000313" key="10">
    <source>
        <dbReference type="Proteomes" id="UP000787635"/>
    </source>
</evidence>
<dbReference type="RefSeq" id="WP_168027842.1">
    <property type="nucleotide sequence ID" value="NZ_JAAVNE010000005.1"/>
</dbReference>
<evidence type="ECO:0000313" key="9">
    <source>
        <dbReference type="EMBL" id="NKC30225.1"/>
    </source>
</evidence>
<dbReference type="EMBL" id="JAAVNE010000005">
    <property type="protein sequence ID" value="NKC30225.1"/>
    <property type="molecule type" value="Genomic_DNA"/>
</dbReference>
<dbReference type="Pfam" id="PF01867">
    <property type="entry name" value="Cas_Cas1"/>
    <property type="match status" value="1"/>
</dbReference>
<dbReference type="PANTHER" id="PTHR34353">
    <property type="entry name" value="CRISPR-ASSOCIATED ENDONUCLEASE CAS1 1"/>
    <property type="match status" value="1"/>
</dbReference>
<sequence length="321" mass="34418">MSGARPLPGLPPPRPIPIRERASILFVERGRLDVLDGAFVMVDEGGVRTHIPVGGLVCLMLEPGTRVSHAAVALAARAGTLLIWVGEAGVRLYAAGQPGGARADRLLLQARLALDEDARLRVVRKMYALRFGEEAPSRRSIDQLRGIEGARVRETYKLLAQRHGAKWNGRVYDPGSWDMADVVNRCLSAATAALYGITEAAVLAAGYAPAIGFLHTGKPQSFVYDIADILKFETVVPEAFRVAAAIQSGRPLEGRRVEDPVAEVRRRCRDAFRRADILARLVPLIEEVLSAGGLPLPTATSEAMPIAFDGPGGTGDAGHRG</sequence>
<keyword evidence="2 8" id="KW-0479">Metal-binding</keyword>